<dbReference type="PANTHER" id="PTHR11365">
    <property type="entry name" value="5-OXOPROLINASE RELATED"/>
    <property type="match status" value="1"/>
</dbReference>
<dbReference type="AlphaFoldDB" id="F3ZXL6"/>
<feature type="domain" description="Hydantoinase/oxoprolinase N-terminal" evidence="2">
    <location>
        <begin position="5"/>
        <end position="164"/>
    </location>
</feature>
<feature type="domain" description="Hydantoinase A/oxoprolinase" evidence="1">
    <location>
        <begin position="187"/>
        <end position="331"/>
    </location>
</feature>
<dbReference type="SUPFAM" id="SSF53067">
    <property type="entry name" value="Actin-like ATPase domain"/>
    <property type="match status" value="1"/>
</dbReference>
<dbReference type="EMBL" id="CP002360">
    <property type="protein sequence ID" value="AEE95523.1"/>
    <property type="molecule type" value="Genomic_DNA"/>
</dbReference>
<gene>
    <name evidence="3" type="ordered locus">Mahau_0307</name>
</gene>
<protein>
    <submittedName>
        <fullName evidence="3">Hydantoinase/oxoprolinase</fullName>
    </submittedName>
</protein>
<evidence type="ECO:0000313" key="3">
    <source>
        <dbReference type="EMBL" id="AEE95523.1"/>
    </source>
</evidence>
<dbReference type="GO" id="GO:0005829">
    <property type="term" value="C:cytosol"/>
    <property type="evidence" value="ECO:0007669"/>
    <property type="project" value="TreeGrafter"/>
</dbReference>
<keyword evidence="4" id="KW-1185">Reference proteome</keyword>
<dbReference type="InterPro" id="IPR043129">
    <property type="entry name" value="ATPase_NBD"/>
</dbReference>
<dbReference type="STRING" id="697281.Mahau_0307"/>
<dbReference type="GO" id="GO:0017168">
    <property type="term" value="F:5-oxoprolinase (ATP-hydrolyzing) activity"/>
    <property type="evidence" value="ECO:0007669"/>
    <property type="project" value="TreeGrafter"/>
</dbReference>
<name>F3ZXL6_MAHA5</name>
<accession>F3ZXL6</accession>
<evidence type="ECO:0000259" key="1">
    <source>
        <dbReference type="Pfam" id="PF01968"/>
    </source>
</evidence>
<dbReference type="Pfam" id="PF01968">
    <property type="entry name" value="Hydantoinase_A"/>
    <property type="match status" value="1"/>
</dbReference>
<dbReference type="RefSeq" id="WP_013779956.1">
    <property type="nucleotide sequence ID" value="NC_015520.1"/>
</dbReference>
<dbReference type="PANTHER" id="PTHR11365:SF2">
    <property type="entry name" value="5-OXOPROLINASE"/>
    <property type="match status" value="1"/>
</dbReference>
<dbReference type="eggNOG" id="COG0145">
    <property type="taxonomic scope" value="Bacteria"/>
</dbReference>
<dbReference type="InterPro" id="IPR045079">
    <property type="entry name" value="Oxoprolinase-like"/>
</dbReference>
<dbReference type="HOGENOM" id="CLU_014140_1_0_9"/>
<dbReference type="Pfam" id="PF05378">
    <property type="entry name" value="Hydant_A_N"/>
    <property type="match status" value="1"/>
</dbReference>
<dbReference type="InterPro" id="IPR002821">
    <property type="entry name" value="Hydantoinase_A"/>
</dbReference>
<reference evidence="3 4" key="2">
    <citation type="journal article" date="2011" name="Stand. Genomic Sci.">
        <title>Complete genome sequence of Mahella australiensis type strain (50-1 BON).</title>
        <authorList>
            <person name="Sikorski J."/>
            <person name="Teshima H."/>
            <person name="Nolan M."/>
            <person name="Lucas S."/>
            <person name="Hammon N."/>
            <person name="Deshpande S."/>
            <person name="Cheng J.F."/>
            <person name="Pitluck S."/>
            <person name="Liolios K."/>
            <person name="Pagani I."/>
            <person name="Ivanova N."/>
            <person name="Huntemann M."/>
            <person name="Mavromatis K."/>
            <person name="Ovchinikova G."/>
            <person name="Pati A."/>
            <person name="Tapia R."/>
            <person name="Han C."/>
            <person name="Goodwin L."/>
            <person name="Chen A."/>
            <person name="Palaniappan K."/>
            <person name="Land M."/>
            <person name="Hauser L."/>
            <person name="Ngatchou-Djao O.D."/>
            <person name="Rohde M."/>
            <person name="Pukall R."/>
            <person name="Spring S."/>
            <person name="Abt B."/>
            <person name="Goker M."/>
            <person name="Detter J.C."/>
            <person name="Woyke T."/>
            <person name="Bristow J."/>
            <person name="Markowitz V."/>
            <person name="Hugenholtz P."/>
            <person name="Eisen J.A."/>
            <person name="Kyrpides N.C."/>
            <person name="Klenk H.P."/>
            <person name="Lapidus A."/>
        </authorList>
    </citation>
    <scope>NUCLEOTIDE SEQUENCE [LARGE SCALE GENOMIC DNA]</scope>
    <source>
        <strain evidence="4">DSM 15567 / CIP 107919 / 50-1 BON</strain>
    </source>
</reference>
<organism evidence="3 4">
    <name type="scientific">Mahella australiensis (strain DSM 15567 / CIP 107919 / 50-1 BON)</name>
    <dbReference type="NCBI Taxonomy" id="697281"/>
    <lineage>
        <taxon>Bacteria</taxon>
        <taxon>Bacillati</taxon>
        <taxon>Bacillota</taxon>
        <taxon>Clostridia</taxon>
        <taxon>Thermoanaerobacterales</taxon>
        <taxon>Thermoanaerobacterales Family IV. Incertae Sedis</taxon>
        <taxon>Mahella</taxon>
    </lineage>
</organism>
<dbReference type="GO" id="GO:0006749">
    <property type="term" value="P:glutathione metabolic process"/>
    <property type="evidence" value="ECO:0007669"/>
    <property type="project" value="TreeGrafter"/>
</dbReference>
<dbReference type="Proteomes" id="UP000008457">
    <property type="component" value="Chromosome"/>
</dbReference>
<reference evidence="4" key="1">
    <citation type="submission" date="2010-11" db="EMBL/GenBank/DDBJ databases">
        <title>The complete genome of Mahella australiensis DSM 15567.</title>
        <authorList>
            <consortium name="US DOE Joint Genome Institute (JGI-PGF)"/>
            <person name="Lucas S."/>
            <person name="Copeland A."/>
            <person name="Lapidus A."/>
            <person name="Bruce D."/>
            <person name="Goodwin L."/>
            <person name="Pitluck S."/>
            <person name="Kyrpides N."/>
            <person name="Mavromatis K."/>
            <person name="Pagani I."/>
            <person name="Ivanova N."/>
            <person name="Teshima H."/>
            <person name="Brettin T."/>
            <person name="Detter J.C."/>
            <person name="Han C."/>
            <person name="Tapia R."/>
            <person name="Land M."/>
            <person name="Hauser L."/>
            <person name="Markowitz V."/>
            <person name="Cheng J.-F."/>
            <person name="Hugenholtz P."/>
            <person name="Woyke T."/>
            <person name="Wu D."/>
            <person name="Spring S."/>
            <person name="Pukall R."/>
            <person name="Steenblock K."/>
            <person name="Schneider S."/>
            <person name="Klenk H.-P."/>
            <person name="Eisen J.A."/>
        </authorList>
    </citation>
    <scope>NUCLEOTIDE SEQUENCE [LARGE SCALE GENOMIC DNA]</scope>
    <source>
        <strain evidence="4">DSM 15567 / CIP 107919 / 50-1 BON</strain>
    </source>
</reference>
<evidence type="ECO:0000259" key="2">
    <source>
        <dbReference type="Pfam" id="PF05378"/>
    </source>
</evidence>
<evidence type="ECO:0000313" key="4">
    <source>
        <dbReference type="Proteomes" id="UP000008457"/>
    </source>
</evidence>
<dbReference type="KEGG" id="mas:Mahau_0307"/>
<dbReference type="InterPro" id="IPR008040">
    <property type="entry name" value="Hydant_A_N"/>
</dbReference>
<sequence length="671" mass="73851">MNLGLGIDTGGTYTDAVIYDFDIDQPVTWAKALTTKDDLNIGINDVLSRLPANLFSNIKLVSLSTTLATNACVENKGGRAALVLMGYDQVILKRYGYKYGLPPIENMILIPAHHDQRGNPVSPPSWDNLRCTIERCKGRVDVFGIAEYWGMRNPEYEQQAKEYIMQWTGLPVVCAHELSDEINSLRRAASTLLNARLIPLITELLGAVKNSLAKVNINAPLMIVRGDGTLMTESFAAQKPVETLLSGPAASVMGGIKLSGINDCIIMDMGGTTSDLAVVRDGRVVTADEGVNVGGWRTGTRAIRIDTIGLGGDSLLSFDADMRLVIGPRKAVPLAWLAYKWPYIKEELQRIYNEKHTYRMSLAEFFYLQRQDFNTIDLIEDENKVINALADGPLSLEQLANTLNCRPFALPTSRLEQLGIIMRSGLTPTDMTHITGAYGPWDKQAAQLGAEILAKQLDISVEQLNELMHHLIAKSLYQLITRVLLEYSWEQPLTDMPKMARRLLDMSFERSAGDIECCLKTRLPLVGIGAPIHLFLPSVAEHLATSCIISADAPVANAIGAITGSIMVEQIVCIRPIYDPNGIIGYSCYSSLHHIEFKEYEDALRWAENEALELARTDAKARGADDMDITLKQSDETAQTGGETKGVLLLETKIIARGISKSRLKVSLSNS</sequence>
<proteinExistence type="predicted"/>